<dbReference type="Proteomes" id="UP001224359">
    <property type="component" value="Unassembled WGS sequence"/>
</dbReference>
<dbReference type="EMBL" id="JAUSTQ010000007">
    <property type="protein sequence ID" value="MDQ0159984.1"/>
    <property type="molecule type" value="Genomic_DNA"/>
</dbReference>
<dbReference type="RefSeq" id="WP_306976873.1">
    <property type="nucleotide sequence ID" value="NZ_JAUSTQ010000007.1"/>
</dbReference>
<organism evidence="1 2">
    <name type="scientific">Alkalibacillus salilacus</name>
    <dbReference type="NCBI Taxonomy" id="284582"/>
    <lineage>
        <taxon>Bacteria</taxon>
        <taxon>Bacillati</taxon>
        <taxon>Bacillota</taxon>
        <taxon>Bacilli</taxon>
        <taxon>Bacillales</taxon>
        <taxon>Bacillaceae</taxon>
        <taxon>Alkalibacillus</taxon>
    </lineage>
</organism>
<comment type="caution">
    <text evidence="1">The sequence shown here is derived from an EMBL/GenBank/DDBJ whole genome shotgun (WGS) entry which is preliminary data.</text>
</comment>
<reference evidence="1 2" key="1">
    <citation type="submission" date="2023-07" db="EMBL/GenBank/DDBJ databases">
        <title>Genomic Encyclopedia of Type Strains, Phase IV (KMG-IV): sequencing the most valuable type-strain genomes for metagenomic binning, comparative biology and taxonomic classification.</title>
        <authorList>
            <person name="Goeker M."/>
        </authorList>
    </citation>
    <scope>NUCLEOTIDE SEQUENCE [LARGE SCALE GENOMIC DNA]</scope>
    <source>
        <strain evidence="1 2">DSM 16460</strain>
    </source>
</reference>
<dbReference type="InterPro" id="IPR043749">
    <property type="entry name" value="DUF5694"/>
</dbReference>
<name>A0ABT9VG86_9BACI</name>
<proteinExistence type="predicted"/>
<protein>
    <submittedName>
        <fullName evidence="1">Uncharacterized protein</fullName>
    </submittedName>
</protein>
<dbReference type="Pfam" id="PF18950">
    <property type="entry name" value="DUF5694"/>
    <property type="match status" value="1"/>
</dbReference>
<keyword evidence="2" id="KW-1185">Reference proteome</keyword>
<evidence type="ECO:0000313" key="2">
    <source>
        <dbReference type="Proteomes" id="UP001224359"/>
    </source>
</evidence>
<evidence type="ECO:0000313" key="1">
    <source>
        <dbReference type="EMBL" id="MDQ0159984.1"/>
    </source>
</evidence>
<sequence length="249" mass="28828">MSHSKPTVVILGTNHFNSPNNGDLFQPETQDILAENRQQEIAEVIERLVHYNPTKIALEVLSDQQEELDESYQAFLQGKYSLKANERHQIGFKLGRAMNHEKLYAVDWNDQVDGIPDLEDWADTRGSHVFEEVKEKGAFLTKEIETYFNNHSVGEFLRWLNTSSNLKANHEIHMLLALIGDHDQPVGAMWTAQYWYYRNLIIYKSIVDLVTSNDDRLFVLYGMGHVHLLTQFLQESGRFNVDVVSDYLK</sequence>
<accession>A0ABT9VG86</accession>
<gene>
    <name evidence="1" type="ORF">J2S77_001971</name>
</gene>